<organism evidence="1">
    <name type="scientific">uncultured Caudovirales phage</name>
    <dbReference type="NCBI Taxonomy" id="2100421"/>
    <lineage>
        <taxon>Viruses</taxon>
        <taxon>Duplodnaviria</taxon>
        <taxon>Heunggongvirae</taxon>
        <taxon>Uroviricota</taxon>
        <taxon>Caudoviricetes</taxon>
        <taxon>Peduoviridae</taxon>
        <taxon>Maltschvirus</taxon>
        <taxon>Maltschvirus maltsch</taxon>
    </lineage>
</organism>
<name>A0A6J7WVB6_9CAUD</name>
<accession>A0A6J7WVB6</accession>
<protein>
    <submittedName>
        <fullName evidence="1">Small terminase protein</fullName>
    </submittedName>
</protein>
<dbReference type="Gene3D" id="1.10.287.1060">
    <property type="entry name" value="ESAT-6-like"/>
    <property type="match status" value="1"/>
</dbReference>
<gene>
    <name evidence="1" type="ORF">UFOVP242_141</name>
</gene>
<dbReference type="Pfam" id="PF11053">
    <property type="entry name" value="DNA_Packaging"/>
    <property type="match status" value="1"/>
</dbReference>
<sequence length="133" mass="14861">MKSLNKINDVFNIDTEVDLPVPTSMPTEYNPTELDQEDDFQLARNTLRNLINKNEDVMTELVHIAKNSENPRAFEVAGQLISAQTAITKELIGLHKTKKDIDKASGKTESIKQQNNIVFAGSTSDLMKMINGK</sequence>
<evidence type="ECO:0000313" key="1">
    <source>
        <dbReference type="EMBL" id="CAB5221921.1"/>
    </source>
</evidence>
<dbReference type="EMBL" id="LR798294">
    <property type="protein sequence ID" value="CAB5221921.1"/>
    <property type="molecule type" value="Genomic_DNA"/>
</dbReference>
<dbReference type="InterPro" id="IPR020342">
    <property type="entry name" value="Phage_T4_Gp16_DNA-pack"/>
</dbReference>
<reference evidence="1" key="1">
    <citation type="submission" date="2020-05" db="EMBL/GenBank/DDBJ databases">
        <authorList>
            <person name="Chiriac C."/>
            <person name="Salcher M."/>
            <person name="Ghai R."/>
            <person name="Kavagutti S V."/>
        </authorList>
    </citation>
    <scope>NUCLEOTIDE SEQUENCE</scope>
</reference>
<proteinExistence type="predicted"/>